<protein>
    <submittedName>
        <fullName evidence="1">Competence protein ComX</fullName>
    </submittedName>
</protein>
<dbReference type="GO" id="GO:0003700">
    <property type="term" value="F:DNA-binding transcription factor activity"/>
    <property type="evidence" value="ECO:0007669"/>
    <property type="project" value="InterPro"/>
</dbReference>
<name>A0AAD2WXI3_STRAG</name>
<dbReference type="RefSeq" id="WP_001204194.1">
    <property type="nucleotide sequence ID" value="NZ_ALSF01000050.1"/>
</dbReference>
<accession>A0AAD2WXI3</accession>
<evidence type="ECO:0000313" key="1">
    <source>
        <dbReference type="EMBL" id="EPU40083.1"/>
    </source>
</evidence>
<reference evidence="1 2" key="1">
    <citation type="submission" date="2012-07" db="EMBL/GenBank/DDBJ databases">
        <authorList>
            <person name="Moroni P."/>
            <person name="Richards V.P."/>
            <person name="Durkin S.A.S."/>
            <person name="Kim M."/>
            <person name="Pavinski Bitar P.D."/>
            <person name="Stanhope M.J."/>
            <person name="Town C.D."/>
            <person name="Zadoks R.N."/>
            <person name="Venter J.C."/>
        </authorList>
    </citation>
    <scope>NUCLEOTIDE SEQUENCE [LARGE SCALE GENOMIC DNA]</scope>
    <source>
        <strain evidence="1 2">MRI Z1-216</strain>
    </source>
</reference>
<dbReference type="Proteomes" id="UP000015176">
    <property type="component" value="Unassembled WGS sequence"/>
</dbReference>
<proteinExistence type="predicted"/>
<organism evidence="1 2">
    <name type="scientific">Streptococcus agalactiae MRI Z1-216</name>
    <dbReference type="NCBI Taxonomy" id="1154879"/>
    <lineage>
        <taxon>Bacteria</taxon>
        <taxon>Bacillati</taxon>
        <taxon>Bacillota</taxon>
        <taxon>Bacilli</taxon>
        <taxon>Lactobacillales</taxon>
        <taxon>Streptococcaceae</taxon>
        <taxon>Streptococcus</taxon>
    </lineage>
</organism>
<dbReference type="SUPFAM" id="SSF88946">
    <property type="entry name" value="Sigma2 domain of RNA polymerase sigma factors"/>
    <property type="match status" value="1"/>
</dbReference>
<dbReference type="InterPro" id="IPR013325">
    <property type="entry name" value="RNA_pol_sigma_r2"/>
</dbReference>
<dbReference type="EMBL" id="ALSF01000050">
    <property type="protein sequence ID" value="EPU40083.1"/>
    <property type="molecule type" value="Genomic_DNA"/>
</dbReference>
<gene>
    <name evidence="1" type="ORF">SAG0164_08360</name>
</gene>
<sequence length="159" mass="19447">MRDFEELFDKVKPIVMKLRRNYFVQLWEYDDWIQEGRIVLFRLLEEHPYLLDNESKLFIYFKTKFSNYLNDVLRHQDCQKRQFNKMPYEEISEVSHYVKSKGLVLDDYIAYRDTLTKVEETLSDIDKEKFEKLISGERFAGKKQFIRDIQPFFNAFKAD</sequence>
<comment type="caution">
    <text evidence="1">The sequence shown here is derived from an EMBL/GenBank/DDBJ whole genome shotgun (WGS) entry which is preliminary data.</text>
</comment>
<evidence type="ECO:0000313" key="2">
    <source>
        <dbReference type="Proteomes" id="UP000015176"/>
    </source>
</evidence>
<dbReference type="AlphaFoldDB" id="A0AAD2WXI3"/>
<dbReference type="GO" id="GO:0006352">
    <property type="term" value="P:DNA-templated transcription initiation"/>
    <property type="evidence" value="ECO:0007669"/>
    <property type="project" value="InterPro"/>
</dbReference>